<dbReference type="PANTHER" id="PTHR21137:SF35">
    <property type="entry name" value="ODORANT RECEPTOR 19A-RELATED"/>
    <property type="match status" value="1"/>
</dbReference>
<keyword evidence="6 10" id="KW-1133">Transmembrane helix</keyword>
<evidence type="ECO:0000256" key="4">
    <source>
        <dbReference type="ARBA" id="ARBA00022692"/>
    </source>
</evidence>
<dbReference type="OrthoDB" id="6614360at2759"/>
<keyword evidence="8 10" id="KW-0675">Receptor</keyword>
<dbReference type="GO" id="GO:0005886">
    <property type="term" value="C:plasma membrane"/>
    <property type="evidence" value="ECO:0007669"/>
    <property type="project" value="UniProtKB-SubCell"/>
</dbReference>
<protein>
    <recommendedName>
        <fullName evidence="10">Odorant receptor</fullName>
    </recommendedName>
</protein>
<feature type="transmembrane region" description="Helical" evidence="10">
    <location>
        <begin position="33"/>
        <end position="54"/>
    </location>
</feature>
<dbReference type="GO" id="GO:0004984">
    <property type="term" value="F:olfactory receptor activity"/>
    <property type="evidence" value="ECO:0007669"/>
    <property type="project" value="InterPro"/>
</dbReference>
<dbReference type="EMBL" id="QOIP01000004">
    <property type="protein sequence ID" value="RLU23640.1"/>
    <property type="molecule type" value="Genomic_DNA"/>
</dbReference>
<keyword evidence="7 10" id="KW-0472">Membrane</keyword>
<feature type="transmembrane region" description="Helical" evidence="10">
    <location>
        <begin position="268"/>
        <end position="287"/>
    </location>
</feature>
<feature type="transmembrane region" description="Helical" evidence="10">
    <location>
        <begin position="299"/>
        <end position="320"/>
    </location>
</feature>
<keyword evidence="4 10" id="KW-0812">Transmembrane</keyword>
<dbReference type="GO" id="GO:0007165">
    <property type="term" value="P:signal transduction"/>
    <property type="evidence" value="ECO:0007669"/>
    <property type="project" value="UniProtKB-KW"/>
</dbReference>
<feature type="transmembrane region" description="Helical" evidence="10">
    <location>
        <begin position="366"/>
        <end position="389"/>
    </location>
</feature>
<evidence type="ECO:0000256" key="9">
    <source>
        <dbReference type="ARBA" id="ARBA00023224"/>
    </source>
</evidence>
<comment type="caution">
    <text evidence="10">Lacks conserved residue(s) required for the propagation of feature annotation.</text>
</comment>
<feature type="transmembrane region" description="Helical" evidence="10">
    <location>
        <begin position="175"/>
        <end position="196"/>
    </location>
</feature>
<keyword evidence="2" id="KW-1003">Cell membrane</keyword>
<keyword evidence="9 10" id="KW-0807">Transducer</keyword>
<evidence type="ECO:0000256" key="6">
    <source>
        <dbReference type="ARBA" id="ARBA00022989"/>
    </source>
</evidence>
<dbReference type="Pfam" id="PF02949">
    <property type="entry name" value="7tm_6"/>
    <property type="match status" value="1"/>
</dbReference>
<dbReference type="Proteomes" id="UP000279307">
    <property type="component" value="Chromosome 4"/>
</dbReference>
<feature type="transmembrane region" description="Helical" evidence="10">
    <location>
        <begin position="61"/>
        <end position="84"/>
    </location>
</feature>
<evidence type="ECO:0000313" key="11">
    <source>
        <dbReference type="EMBL" id="EZA51603.1"/>
    </source>
</evidence>
<reference evidence="12" key="2">
    <citation type="journal article" date="2018" name="Genome Res.">
        <title>The genomic architecture and molecular evolution of ant odorant receptors.</title>
        <authorList>
            <person name="McKenzie S.K."/>
            <person name="Kronauer D.J.C."/>
        </authorList>
    </citation>
    <scope>NUCLEOTIDE SEQUENCE [LARGE SCALE GENOMIC DNA]</scope>
    <source>
        <strain evidence="12">Clonal line C1</strain>
    </source>
</reference>
<dbReference type="EMBL" id="KK107373">
    <property type="protein sequence ID" value="EZA51603.1"/>
    <property type="molecule type" value="Genomic_DNA"/>
</dbReference>
<dbReference type="GO" id="GO:0005549">
    <property type="term" value="F:odorant binding"/>
    <property type="evidence" value="ECO:0007669"/>
    <property type="project" value="InterPro"/>
</dbReference>
<keyword evidence="3 10" id="KW-0716">Sensory transduction</keyword>
<comment type="similarity">
    <text evidence="10">Belongs to the insect chemoreceptor superfamily. Heteromeric odorant receptor channel (TC 1.A.69) family.</text>
</comment>
<organism evidence="11 13">
    <name type="scientific">Ooceraea biroi</name>
    <name type="common">Clonal raider ant</name>
    <name type="synonym">Cerapachys biroi</name>
    <dbReference type="NCBI Taxonomy" id="2015173"/>
    <lineage>
        <taxon>Eukaryota</taxon>
        <taxon>Metazoa</taxon>
        <taxon>Ecdysozoa</taxon>
        <taxon>Arthropoda</taxon>
        <taxon>Hexapoda</taxon>
        <taxon>Insecta</taxon>
        <taxon>Pterygota</taxon>
        <taxon>Neoptera</taxon>
        <taxon>Endopterygota</taxon>
        <taxon>Hymenoptera</taxon>
        <taxon>Apocrita</taxon>
        <taxon>Aculeata</taxon>
        <taxon>Formicoidea</taxon>
        <taxon>Formicidae</taxon>
        <taxon>Dorylinae</taxon>
        <taxon>Ooceraea</taxon>
    </lineage>
</organism>
<accession>A0A026W6K8</accession>
<dbReference type="Proteomes" id="UP000053097">
    <property type="component" value="Unassembled WGS sequence"/>
</dbReference>
<evidence type="ECO:0000256" key="8">
    <source>
        <dbReference type="ARBA" id="ARBA00023170"/>
    </source>
</evidence>
<gene>
    <name evidence="12" type="ORF">DMN91_003846</name>
    <name evidence="11" type="ORF">X777_08786</name>
</gene>
<proteinExistence type="inferred from homology"/>
<reference evidence="11 13" key="1">
    <citation type="journal article" date="2014" name="Curr. Biol.">
        <title>The genome of the clonal raider ant Cerapachys biroi.</title>
        <authorList>
            <person name="Oxley P.R."/>
            <person name="Ji L."/>
            <person name="Fetter-Pruneda I."/>
            <person name="McKenzie S.K."/>
            <person name="Li C."/>
            <person name="Hu H."/>
            <person name="Zhang G."/>
            <person name="Kronauer D.J."/>
        </authorList>
    </citation>
    <scope>NUCLEOTIDE SEQUENCE [LARGE SCALE GENOMIC DNA]</scope>
</reference>
<feature type="transmembrane region" description="Helical" evidence="10">
    <location>
        <begin position="332"/>
        <end position="354"/>
    </location>
</feature>
<sequence length="394" mass="45441">MVCIKKRFFSLNRLLLLAFGLWPDEETIFTRFQATLLCSLLISSIVFQLSRLFIAEYSFDFIVRILSSVTFFATLTSLPLSFWINIKTIKYLLDQLQYIYDQLKDRNEIAIYDKYGYIGKHFTTIVVIFLVCGLCSNSGIVYWPYILDIIVPNNESYAIHTMQFVTKYFNVSEKYYFLVLVHLNAAITTGLIVSVGTETMIFSYLKHICGMFEIASYRIEQAMAPELLHTVDIKSRIVICREMICAIDMQRQAMQCTKCFVTSMEGTVFILIIINVLCMSCNLLRIFQIESPMERMDEVLLHLLAVSTVLTITFACNYVGQEVTDHSNHVYVIIYNVAWYLAPLHIQKLILFLLQRSNKIFSLSVGGLFTASLECFATLVKASLSYFTFMYSMQ</sequence>
<dbReference type="PANTHER" id="PTHR21137">
    <property type="entry name" value="ODORANT RECEPTOR"/>
    <property type="match status" value="1"/>
</dbReference>
<dbReference type="InterPro" id="IPR004117">
    <property type="entry name" value="7tm6_olfct_rcpt"/>
</dbReference>
<dbReference type="AlphaFoldDB" id="A0A026W6K8"/>
<evidence type="ECO:0000256" key="2">
    <source>
        <dbReference type="ARBA" id="ARBA00022475"/>
    </source>
</evidence>
<comment type="subcellular location">
    <subcellularLocation>
        <location evidence="1 10">Cell membrane</location>
        <topology evidence="1 10">Multi-pass membrane protein</topology>
    </subcellularLocation>
</comment>
<evidence type="ECO:0000256" key="1">
    <source>
        <dbReference type="ARBA" id="ARBA00004651"/>
    </source>
</evidence>
<reference evidence="12" key="3">
    <citation type="submission" date="2018-07" db="EMBL/GenBank/DDBJ databases">
        <authorList>
            <person name="Mckenzie S.K."/>
            <person name="Kronauer D.J.C."/>
        </authorList>
    </citation>
    <scope>NUCLEOTIDE SEQUENCE</scope>
    <source>
        <strain evidence="12">Clonal line C1</strain>
    </source>
</reference>
<evidence type="ECO:0000256" key="5">
    <source>
        <dbReference type="ARBA" id="ARBA00022725"/>
    </source>
</evidence>
<keyword evidence="5 10" id="KW-0552">Olfaction</keyword>
<evidence type="ECO:0000313" key="13">
    <source>
        <dbReference type="Proteomes" id="UP000053097"/>
    </source>
</evidence>
<evidence type="ECO:0000313" key="12">
    <source>
        <dbReference type="EMBL" id="RLU23640.1"/>
    </source>
</evidence>
<evidence type="ECO:0000256" key="10">
    <source>
        <dbReference type="RuleBase" id="RU351113"/>
    </source>
</evidence>
<name>A0A026W6K8_OOCBI</name>
<evidence type="ECO:0000256" key="7">
    <source>
        <dbReference type="ARBA" id="ARBA00023136"/>
    </source>
</evidence>
<evidence type="ECO:0000256" key="3">
    <source>
        <dbReference type="ARBA" id="ARBA00022606"/>
    </source>
</evidence>
<feature type="transmembrane region" description="Helical" evidence="10">
    <location>
        <begin position="122"/>
        <end position="143"/>
    </location>
</feature>
<keyword evidence="13" id="KW-1185">Reference proteome</keyword>